<comment type="caution">
    <text evidence="1">The sequence shown here is derived from an EMBL/GenBank/DDBJ whole genome shotgun (WGS) entry which is preliminary data.</text>
</comment>
<dbReference type="SUPFAM" id="SSF51735">
    <property type="entry name" value="NAD(P)-binding Rossmann-fold domains"/>
    <property type="match status" value="1"/>
</dbReference>
<dbReference type="OrthoDB" id="4311033at2"/>
<dbReference type="AlphaFoldDB" id="A0A4R6S538"/>
<dbReference type="PIRSF" id="PIRSF001439">
    <property type="entry name" value="CryM"/>
    <property type="match status" value="1"/>
</dbReference>
<dbReference type="GO" id="GO:0005737">
    <property type="term" value="C:cytoplasm"/>
    <property type="evidence" value="ECO:0007669"/>
    <property type="project" value="TreeGrafter"/>
</dbReference>
<dbReference type="InterPro" id="IPR036291">
    <property type="entry name" value="NAD(P)-bd_dom_sf"/>
</dbReference>
<dbReference type="InterPro" id="IPR003462">
    <property type="entry name" value="ODC_Mu_crystall"/>
</dbReference>
<protein>
    <submittedName>
        <fullName evidence="1">Ornithine cyclodeaminase</fullName>
    </submittedName>
</protein>
<dbReference type="Gene3D" id="3.30.1780.10">
    <property type="entry name" value="ornithine cyclodeaminase, domain 1"/>
    <property type="match status" value="1"/>
</dbReference>
<organism evidence="1 2">
    <name type="scientific">Leucobacter luti</name>
    <dbReference type="NCBI Taxonomy" id="340320"/>
    <lineage>
        <taxon>Bacteria</taxon>
        <taxon>Bacillati</taxon>
        <taxon>Actinomycetota</taxon>
        <taxon>Actinomycetes</taxon>
        <taxon>Micrococcales</taxon>
        <taxon>Microbacteriaceae</taxon>
        <taxon>Leucobacter</taxon>
    </lineage>
</organism>
<evidence type="ECO:0000313" key="2">
    <source>
        <dbReference type="Proteomes" id="UP000295601"/>
    </source>
</evidence>
<accession>A0A4R6S538</accession>
<dbReference type="RefSeq" id="WP_133616002.1">
    <property type="nucleotide sequence ID" value="NZ_SNYA01000002.1"/>
</dbReference>
<dbReference type="PANTHER" id="PTHR13812">
    <property type="entry name" value="KETIMINE REDUCTASE MU-CRYSTALLIN"/>
    <property type="match status" value="1"/>
</dbReference>
<proteinExistence type="predicted"/>
<reference evidence="1 2" key="1">
    <citation type="submission" date="2019-03" db="EMBL/GenBank/DDBJ databases">
        <title>Genomic analyses of the natural microbiome of Caenorhabditis elegans.</title>
        <authorList>
            <person name="Samuel B."/>
        </authorList>
    </citation>
    <scope>NUCLEOTIDE SEQUENCE [LARGE SCALE GENOMIC DNA]</scope>
    <source>
        <strain evidence="1 2">JUb18</strain>
    </source>
</reference>
<name>A0A4R6S538_9MICO</name>
<gene>
    <name evidence="1" type="ORF">EDF62_0809</name>
</gene>
<dbReference type="EMBL" id="SNYA01000002">
    <property type="protein sequence ID" value="TDP94394.1"/>
    <property type="molecule type" value="Genomic_DNA"/>
</dbReference>
<dbReference type="PANTHER" id="PTHR13812:SF19">
    <property type="entry name" value="KETIMINE REDUCTASE MU-CRYSTALLIN"/>
    <property type="match status" value="1"/>
</dbReference>
<dbReference type="Gene3D" id="3.40.50.720">
    <property type="entry name" value="NAD(P)-binding Rossmann-like Domain"/>
    <property type="match status" value="1"/>
</dbReference>
<sequence length="320" mass="33216">MTSLPYFDADEIRSALPYTTAIAAITAGLRSGVDPECDSPRLFSAAPGGEFLLMPAQGSEFSGVKALTVAPQNPARNLAKIQGVYILYSSDTLAPVAVLEGASLTAIRTPAVTLTAVSHLAAAAPGLTPQAPLVLVYGAGVQAAGHIRAARAVFPAARFAVIGRSPERVTALCAEFPKLDIADYGAMPETAVSAADIILCTTSACAPLFDGSLVRETAIVAAVGTHGRDLREVDDVLVRRSDVVVEGRASAARENGNLATALTEADWAAPTAPRNLRELVSGEVTRRTGRPALYTGVGMSWEDLICAAAVFSAAEQSTRR</sequence>
<evidence type="ECO:0000313" key="1">
    <source>
        <dbReference type="EMBL" id="TDP94394.1"/>
    </source>
</evidence>
<dbReference type="Proteomes" id="UP000295601">
    <property type="component" value="Unassembled WGS sequence"/>
</dbReference>
<dbReference type="Pfam" id="PF02423">
    <property type="entry name" value="OCD_Mu_crystall"/>
    <property type="match status" value="1"/>
</dbReference>
<keyword evidence="2" id="KW-1185">Reference proteome</keyword>
<dbReference type="InterPro" id="IPR023401">
    <property type="entry name" value="ODC_N"/>
</dbReference>